<evidence type="ECO:0000256" key="9">
    <source>
        <dbReference type="ARBA" id="ARBA00022692"/>
    </source>
</evidence>
<feature type="transmembrane region" description="Helical" evidence="16">
    <location>
        <begin position="12"/>
        <end position="32"/>
    </location>
</feature>
<evidence type="ECO:0000313" key="18">
    <source>
        <dbReference type="Proteomes" id="UP001177023"/>
    </source>
</evidence>
<dbReference type="PANTHER" id="PTHR12726">
    <property type="entry name" value="CERAMIDE GLUCOSYLTRANSFERASE"/>
    <property type="match status" value="1"/>
</dbReference>
<evidence type="ECO:0000256" key="13">
    <source>
        <dbReference type="ARBA" id="ARBA00023136"/>
    </source>
</evidence>
<dbReference type="Gene3D" id="3.90.550.10">
    <property type="entry name" value="Spore Coat Polysaccharide Biosynthesis Protein SpsA, Chain A"/>
    <property type="match status" value="1"/>
</dbReference>
<keyword evidence="10 16" id="KW-1133">Transmembrane helix</keyword>
<sequence>MAESTISVPGALAGRTLSAVYLAAAAAAAVCLGEYYSGESVSSASEDSRWDGVLALVTRFHPLMLPLPITLWIPPCIATPLAVAFMLFISGIYLIHCIALIYARYKLHKKINYSGREPGISIIKPLVGVDHHLAANLETFFNIDYHEFELLFCVHEKTDPAIPIVQRLMVKYPSVKARLFYGGEDVGHNPKINNMMPAYRASSYPLVLISDCGIRIQPDSLQDLASSMTEGVGLVTQTPYSVDRQGLGPALEKVYFGTGHARIYLAGNCLGFVCSTGMSCLLRKRALEECGGLQAFGRYLAEDYFFGTELVKRNWKTRIASLPAMQNAAEVTPQKFSARICRWMKLRVAMLPHTIILEPIQDCLLSGLLAALSASHLFGANPWLYFAIHMVFWFTMDYLLMVTLQNGPLPYRLLELMQIWLLREVSAFPTYLRALCQPDIEWRRGVYRLRWGGLIYRVKNGLTSLVECVVPLKYPPPTVHL</sequence>
<evidence type="ECO:0000313" key="17">
    <source>
        <dbReference type="EMBL" id="CAJ0573175.1"/>
    </source>
</evidence>
<dbReference type="GO" id="GO:0008120">
    <property type="term" value="F:ceramide glucosyltransferase activity"/>
    <property type="evidence" value="ECO:0007669"/>
    <property type="project" value="UniProtKB-EC"/>
</dbReference>
<evidence type="ECO:0000256" key="1">
    <source>
        <dbReference type="ARBA" id="ARBA00004653"/>
    </source>
</evidence>
<evidence type="ECO:0000256" key="11">
    <source>
        <dbReference type="ARBA" id="ARBA00023034"/>
    </source>
</evidence>
<organism evidence="17 18">
    <name type="scientific">Mesorhabditis spiculigera</name>
    <dbReference type="NCBI Taxonomy" id="96644"/>
    <lineage>
        <taxon>Eukaryota</taxon>
        <taxon>Metazoa</taxon>
        <taxon>Ecdysozoa</taxon>
        <taxon>Nematoda</taxon>
        <taxon>Chromadorea</taxon>
        <taxon>Rhabditida</taxon>
        <taxon>Rhabditina</taxon>
        <taxon>Rhabditomorpha</taxon>
        <taxon>Rhabditoidea</taxon>
        <taxon>Rhabditidae</taxon>
        <taxon>Mesorhabditinae</taxon>
        <taxon>Mesorhabditis</taxon>
    </lineage>
</organism>
<dbReference type="EC" id="2.4.1.80" evidence="5"/>
<keyword evidence="8" id="KW-0808">Transferase</keyword>
<evidence type="ECO:0000256" key="14">
    <source>
        <dbReference type="ARBA" id="ARBA00047869"/>
    </source>
</evidence>
<comment type="caution">
    <text evidence="17">The sequence shown here is derived from an EMBL/GenBank/DDBJ whole genome shotgun (WGS) entry which is preliminary data.</text>
</comment>
<dbReference type="CDD" id="cd02520">
    <property type="entry name" value="Glucosylceramide_synthase"/>
    <property type="match status" value="1"/>
</dbReference>
<dbReference type="Pfam" id="PF13506">
    <property type="entry name" value="Glyco_transf_21"/>
    <property type="match status" value="1"/>
</dbReference>
<evidence type="ECO:0000256" key="7">
    <source>
        <dbReference type="ARBA" id="ARBA00022676"/>
    </source>
</evidence>
<protein>
    <recommendedName>
        <fullName evidence="5">ceramide glucosyltransferase</fullName>
        <ecNumber evidence="5">2.4.1.80</ecNumber>
    </recommendedName>
</protein>
<comment type="catalytic activity">
    <reaction evidence="14">
        <text>UDP-alpha-D-xylose + an N-acylsphing-4-enine = a beta-D-xylosyl-(1&lt;-&gt;1')-N-acylsphing-4-enine + UDP + H(+)</text>
        <dbReference type="Rhea" id="RHEA:70243"/>
        <dbReference type="ChEBI" id="CHEBI:15378"/>
        <dbReference type="ChEBI" id="CHEBI:52639"/>
        <dbReference type="ChEBI" id="CHEBI:57632"/>
        <dbReference type="ChEBI" id="CHEBI:58223"/>
        <dbReference type="ChEBI" id="CHEBI:189068"/>
    </reaction>
    <physiologicalReaction direction="left-to-right" evidence="14">
        <dbReference type="Rhea" id="RHEA:70244"/>
    </physiologicalReaction>
</comment>
<accession>A0AA36G260</accession>
<evidence type="ECO:0000256" key="5">
    <source>
        <dbReference type="ARBA" id="ARBA00012699"/>
    </source>
</evidence>
<dbReference type="FunFam" id="3.90.550.10:FF:000041">
    <property type="entry name" value="UDP-glucose ceramide glucosyltransferase"/>
    <property type="match status" value="1"/>
</dbReference>
<evidence type="ECO:0000256" key="16">
    <source>
        <dbReference type="SAM" id="Phobius"/>
    </source>
</evidence>
<comment type="similarity">
    <text evidence="4">Belongs to the glycosyltransferase 2 family.</text>
</comment>
<feature type="transmembrane region" description="Helical" evidence="16">
    <location>
        <begin position="79"/>
        <end position="103"/>
    </location>
</feature>
<keyword evidence="7" id="KW-0328">Glycosyltransferase</keyword>
<keyword evidence="13 16" id="KW-0472">Membrane</keyword>
<dbReference type="PANTHER" id="PTHR12726:SF0">
    <property type="entry name" value="CERAMIDE GLUCOSYLTRANSFERASE"/>
    <property type="match status" value="1"/>
</dbReference>
<dbReference type="AlphaFoldDB" id="A0AA36G260"/>
<evidence type="ECO:0000256" key="15">
    <source>
        <dbReference type="ARBA" id="ARBA00048104"/>
    </source>
</evidence>
<keyword evidence="9 16" id="KW-0812">Transmembrane</keyword>
<feature type="non-terminal residue" evidence="17">
    <location>
        <position position="481"/>
    </location>
</feature>
<dbReference type="SUPFAM" id="SSF53448">
    <property type="entry name" value="Nucleotide-diphospho-sugar transferases"/>
    <property type="match status" value="1"/>
</dbReference>
<keyword evidence="6" id="KW-0444">Lipid biosynthesis</keyword>
<evidence type="ECO:0000256" key="2">
    <source>
        <dbReference type="ARBA" id="ARBA00004760"/>
    </source>
</evidence>
<keyword evidence="11" id="KW-0333">Golgi apparatus</keyword>
<dbReference type="InterPro" id="IPR025993">
    <property type="entry name" value="Ceramide_glucosylTrfase"/>
</dbReference>
<gene>
    <name evidence="17" type="ORF">MSPICULIGERA_LOCUS11543</name>
</gene>
<comment type="catalytic activity">
    <reaction evidence="15">
        <text>N-(9Z-octadecenoyl)-sphing-4-enine + UDP-alpha-D-xylose = beta-D-xylosyl-(1&lt;-&gt;1')-N-(9Z-octadecenoyl)-sphing-4-enine + UDP + H(+)</text>
        <dbReference type="Rhea" id="RHEA:70247"/>
        <dbReference type="ChEBI" id="CHEBI:15378"/>
        <dbReference type="ChEBI" id="CHEBI:57632"/>
        <dbReference type="ChEBI" id="CHEBI:58223"/>
        <dbReference type="ChEBI" id="CHEBI:77996"/>
        <dbReference type="ChEBI" id="CHEBI:189081"/>
    </reaction>
    <physiologicalReaction direction="left-to-right" evidence="15">
        <dbReference type="Rhea" id="RHEA:70248"/>
    </physiologicalReaction>
</comment>
<feature type="transmembrane region" description="Helical" evidence="16">
    <location>
        <begin position="53"/>
        <end position="73"/>
    </location>
</feature>
<evidence type="ECO:0000256" key="4">
    <source>
        <dbReference type="ARBA" id="ARBA00006739"/>
    </source>
</evidence>
<comment type="subcellular location">
    <subcellularLocation>
        <location evidence="1">Golgi apparatus membrane</location>
        <topology evidence="1">Multi-pass membrane protein</topology>
    </subcellularLocation>
</comment>
<dbReference type="GO" id="GO:0000139">
    <property type="term" value="C:Golgi membrane"/>
    <property type="evidence" value="ECO:0007669"/>
    <property type="project" value="UniProtKB-SubCell"/>
</dbReference>
<dbReference type="InterPro" id="IPR029044">
    <property type="entry name" value="Nucleotide-diphossugar_trans"/>
</dbReference>
<proteinExistence type="inferred from homology"/>
<evidence type="ECO:0000256" key="6">
    <source>
        <dbReference type="ARBA" id="ARBA00022516"/>
    </source>
</evidence>
<evidence type="ECO:0000256" key="10">
    <source>
        <dbReference type="ARBA" id="ARBA00022989"/>
    </source>
</evidence>
<dbReference type="GO" id="GO:0006679">
    <property type="term" value="P:glucosylceramide biosynthetic process"/>
    <property type="evidence" value="ECO:0007669"/>
    <property type="project" value="TreeGrafter"/>
</dbReference>
<name>A0AA36G260_9BILA</name>
<keyword evidence="18" id="KW-1185">Reference proteome</keyword>
<dbReference type="Proteomes" id="UP001177023">
    <property type="component" value="Unassembled WGS sequence"/>
</dbReference>
<evidence type="ECO:0000256" key="3">
    <source>
        <dbReference type="ARBA" id="ARBA00004991"/>
    </source>
</evidence>
<reference evidence="17" key="1">
    <citation type="submission" date="2023-06" db="EMBL/GenBank/DDBJ databases">
        <authorList>
            <person name="Delattre M."/>
        </authorList>
    </citation>
    <scope>NUCLEOTIDE SEQUENCE</scope>
    <source>
        <strain evidence="17">AF72</strain>
    </source>
</reference>
<evidence type="ECO:0000256" key="8">
    <source>
        <dbReference type="ARBA" id="ARBA00022679"/>
    </source>
</evidence>
<dbReference type="EMBL" id="CATQJA010002614">
    <property type="protein sequence ID" value="CAJ0573175.1"/>
    <property type="molecule type" value="Genomic_DNA"/>
</dbReference>
<comment type="pathway">
    <text evidence="2">Lipid metabolism; sphingolipid metabolism.</text>
</comment>
<keyword evidence="12" id="KW-0443">Lipid metabolism</keyword>
<evidence type="ECO:0000256" key="12">
    <source>
        <dbReference type="ARBA" id="ARBA00023098"/>
    </source>
</evidence>
<comment type="pathway">
    <text evidence="3">Sphingolipid metabolism.</text>
</comment>